<evidence type="ECO:0000313" key="4">
    <source>
        <dbReference type="Proteomes" id="UP000588604"/>
    </source>
</evidence>
<keyword evidence="1" id="KW-1133">Transmembrane helix</keyword>
<comment type="caution">
    <text evidence="3">The sequence shown here is derived from an EMBL/GenBank/DDBJ whole genome shotgun (WGS) entry which is preliminary data.</text>
</comment>
<dbReference type="PANTHER" id="PTHR10098">
    <property type="entry name" value="RAPSYN-RELATED"/>
    <property type="match status" value="1"/>
</dbReference>
<organism evidence="3 4">
    <name type="scientific">Algoriphagus iocasae</name>
    <dbReference type="NCBI Taxonomy" id="1836499"/>
    <lineage>
        <taxon>Bacteria</taxon>
        <taxon>Pseudomonadati</taxon>
        <taxon>Bacteroidota</taxon>
        <taxon>Cytophagia</taxon>
        <taxon>Cytophagales</taxon>
        <taxon>Cyclobacteriaceae</taxon>
        <taxon>Algoriphagus</taxon>
    </lineage>
</organism>
<keyword evidence="1" id="KW-0472">Membrane</keyword>
<feature type="transmembrane region" description="Helical" evidence="1">
    <location>
        <begin position="1042"/>
        <end position="1060"/>
    </location>
</feature>
<dbReference type="Gene3D" id="1.25.40.10">
    <property type="entry name" value="Tetratricopeptide repeat domain"/>
    <property type="match status" value="2"/>
</dbReference>
<accession>A0A841MUU6</accession>
<dbReference type="EMBL" id="JACIJO010000001">
    <property type="protein sequence ID" value="MBB6325781.1"/>
    <property type="molecule type" value="Genomic_DNA"/>
</dbReference>
<dbReference type="RefSeq" id="WP_184494309.1">
    <property type="nucleotide sequence ID" value="NZ_JACIJO010000001.1"/>
</dbReference>
<evidence type="ECO:0000313" key="3">
    <source>
        <dbReference type="EMBL" id="MBB6325781.1"/>
    </source>
</evidence>
<reference evidence="3 4" key="1">
    <citation type="submission" date="2020-08" db="EMBL/GenBank/DDBJ databases">
        <title>Genomic Encyclopedia of Type Strains, Phase IV (KMG-IV): sequencing the most valuable type-strain genomes for metagenomic binning, comparative biology and taxonomic classification.</title>
        <authorList>
            <person name="Goeker M."/>
        </authorList>
    </citation>
    <scope>NUCLEOTIDE SEQUENCE [LARGE SCALE GENOMIC DNA]</scope>
    <source>
        <strain evidence="3 4">DSM 102044</strain>
    </source>
</reference>
<dbReference type="InterPro" id="IPR011990">
    <property type="entry name" value="TPR-like_helical_dom_sf"/>
</dbReference>
<dbReference type="AlphaFoldDB" id="A0A841MUU6"/>
<keyword evidence="1" id="KW-0812">Transmembrane</keyword>
<dbReference type="Pfam" id="PF13424">
    <property type="entry name" value="TPR_12"/>
    <property type="match status" value="1"/>
</dbReference>
<gene>
    <name evidence="3" type="ORF">FHS59_001396</name>
</gene>
<feature type="domain" description="CHAT" evidence="2">
    <location>
        <begin position="733"/>
        <end position="1030"/>
    </location>
</feature>
<sequence>MIRLFFLPLLFFASTVLGQTKDRKASWEEMIETGSHQTALAEIEEFTQSLINQKQYDSLPEYLEIYGRILLANSPEKDASDQLLNTYQTWENLSKSPKFQRLLVKSLADWYEYVGNPTAAYKHTLTALEWAKKESPKSEEVFSNLYLNLGGLAIQNMDLPAAKKHLNDFLSLDLSQADPENTYFANSYLGNISYFNSNLDSAGFYYQKSIEAIDKLEPTPRNQFYRKSIILNNLAGVQMAQSDFDAAEQSMNLTISYQEKYLAADLEELEKQKVLQGYFRSMDNLAGLYRQLGSYHRAKQLLEFSFQRKSEEFGNQDLETAKSRILLGQVYYDMIQMEQSREFLLEGLKQMQELEEESSYWQADAINTLARMEDYLQNEELADSLYRKAKTIFDQEVQGDYDVIYLDFLKNFSKFLAENKKMDEAIQLSTLARNYLADVGSENLYLDYNQTINQASIYELGQNYQMALKYTSDALSQIDLLIARSKSPKDSIQAMFLKSQPILIRNRSRYYLEEVDEALLKSIEKELREGLKIIDSQSDFLFEPSDVSIQLDVNREYFEFLELIELELYQLSGEESYLDRLLAYHEHARYRKIRSRLQKNQQVHFGGLPAEILNREEELKEQLRQSLQAEVTDLSAYAKANSEWKAFLDTLKINYPNYFQLHFETSESVLARVFSKLNPEITYLRYLNVGEKWMLLIIQENEKKLISLSPIPLTRTLETLAEQSSKNKIQPAILHELYNLLWKPAEPFIRTQRIAVIPEGLLFNLSFETLTKVPVSDWADLADHFLLLEHSFSYQYSLLFLEEQATSKYEDQLVAFAPGFFDGMKKTYSASFMDQQFLDIDYLKLLPQPFTRRLVEQISSKFEAKTYLEHGSTLMNFKNEAGQSRIIHIGTHAISSNVNPGDSRLVFAKSAENPLDPNELFASEIYELDLSSELAVLLACESGKPSYSPGEGMISLAHAFNYSGTKSLLMGLWKIDEQASVSIAADFYDFLEDGLPKDEALRKAKLNYLAKAKGRALDPSFWSGLILLGNPEPVTLETKQSFWPLYAALLLGIVFLAWFFKKKFSGN</sequence>
<dbReference type="Proteomes" id="UP000588604">
    <property type="component" value="Unassembled WGS sequence"/>
</dbReference>
<evidence type="ECO:0000259" key="2">
    <source>
        <dbReference type="Pfam" id="PF12770"/>
    </source>
</evidence>
<proteinExistence type="predicted"/>
<dbReference type="Pfam" id="PF12770">
    <property type="entry name" value="CHAT"/>
    <property type="match status" value="1"/>
</dbReference>
<dbReference type="SUPFAM" id="SSF48452">
    <property type="entry name" value="TPR-like"/>
    <property type="match status" value="2"/>
</dbReference>
<protein>
    <submittedName>
        <fullName evidence="3">CHAT domain-containing protein/tetratricopeptide (TPR) repeat protein</fullName>
    </submittedName>
</protein>
<keyword evidence="4" id="KW-1185">Reference proteome</keyword>
<dbReference type="InterPro" id="IPR024983">
    <property type="entry name" value="CHAT_dom"/>
</dbReference>
<evidence type="ECO:0000256" key="1">
    <source>
        <dbReference type="SAM" id="Phobius"/>
    </source>
</evidence>
<name>A0A841MUU6_9BACT</name>